<keyword evidence="6" id="KW-0963">Cytoplasm</keyword>
<keyword evidence="8" id="KW-0479">Metal-binding</keyword>
<sequence length="320" mass="35876">MEVTHLILRDSVGDLVKILAKDLEHQTRRGLLLTPMQQVLIALRFYATGTFQRVIGNLFGVSVFAACRVIHKVSRAIAKQKRQFLSIPGNLADVKRKFYDVGHFPGVIRAINCTHVRVICPNKENAMAFVNHKQFYSINIQAICDSDAFITNIVAHWPGSTHDSRIFDNSNIADKLRDGVLDSILLGDSGYACQAYLLTPILKLKNTGEVCYNTAHRHTRCVIERCFGLLKGCFPCLHLGLCTALPNTLIIIVATAVLHNFALIHREQDFDEDIEDENVPFDIVALGSCFIPKAGIHDKQTQNNFLFIFLASFLIVKMKI</sequence>
<dbReference type="InterPro" id="IPR027806">
    <property type="entry name" value="HARBI1_dom"/>
</dbReference>
<evidence type="ECO:0000256" key="6">
    <source>
        <dbReference type="ARBA" id="ARBA00022490"/>
    </source>
</evidence>
<comment type="cofactor">
    <cofactor evidence="1">
        <name>a divalent metal cation</name>
        <dbReference type="ChEBI" id="CHEBI:60240"/>
    </cofactor>
</comment>
<evidence type="ECO:0000256" key="1">
    <source>
        <dbReference type="ARBA" id="ARBA00001968"/>
    </source>
</evidence>
<dbReference type="PRINTS" id="PR02086">
    <property type="entry name" value="PUTNUCHARBI1"/>
</dbReference>
<evidence type="ECO:0000259" key="13">
    <source>
        <dbReference type="Pfam" id="PF13359"/>
    </source>
</evidence>
<dbReference type="GO" id="GO:0046872">
    <property type="term" value="F:metal ion binding"/>
    <property type="evidence" value="ECO:0007669"/>
    <property type="project" value="UniProtKB-KW"/>
</dbReference>
<dbReference type="InterPro" id="IPR026103">
    <property type="entry name" value="HARBI1_animal"/>
</dbReference>
<dbReference type="AlphaFoldDB" id="A0A3M6UF12"/>
<dbReference type="EMBL" id="RCHS01001671">
    <property type="protein sequence ID" value="RMX52253.1"/>
    <property type="molecule type" value="Genomic_DNA"/>
</dbReference>
<evidence type="ECO:0000256" key="7">
    <source>
        <dbReference type="ARBA" id="ARBA00022722"/>
    </source>
</evidence>
<name>A0A3M6UF12_POCDA</name>
<evidence type="ECO:0000256" key="5">
    <source>
        <dbReference type="ARBA" id="ARBA00015519"/>
    </source>
</evidence>
<dbReference type="GO" id="GO:0005634">
    <property type="term" value="C:nucleus"/>
    <property type="evidence" value="ECO:0007669"/>
    <property type="project" value="UniProtKB-SubCell"/>
</dbReference>
<dbReference type="Pfam" id="PF13359">
    <property type="entry name" value="DDE_Tnp_4"/>
    <property type="match status" value="1"/>
</dbReference>
<evidence type="ECO:0000256" key="12">
    <source>
        <dbReference type="ARBA" id="ARBA00045850"/>
    </source>
</evidence>
<evidence type="ECO:0000256" key="9">
    <source>
        <dbReference type="ARBA" id="ARBA00022801"/>
    </source>
</evidence>
<dbReference type="InterPro" id="IPR045249">
    <property type="entry name" value="HARBI1-like"/>
</dbReference>
<evidence type="ECO:0000256" key="4">
    <source>
        <dbReference type="ARBA" id="ARBA00006958"/>
    </source>
</evidence>
<dbReference type="PANTHER" id="PTHR22930">
    <property type="match status" value="1"/>
</dbReference>
<keyword evidence="9" id="KW-0378">Hydrolase</keyword>
<comment type="caution">
    <text evidence="14">The sequence shown here is derived from an EMBL/GenBank/DDBJ whole genome shotgun (WGS) entry which is preliminary data.</text>
</comment>
<feature type="domain" description="DDE Tnp4" evidence="13">
    <location>
        <begin position="111"/>
        <end position="260"/>
    </location>
</feature>
<dbReference type="GO" id="GO:0005737">
    <property type="term" value="C:cytoplasm"/>
    <property type="evidence" value="ECO:0007669"/>
    <property type="project" value="UniProtKB-SubCell"/>
</dbReference>
<evidence type="ECO:0000256" key="3">
    <source>
        <dbReference type="ARBA" id="ARBA00004496"/>
    </source>
</evidence>
<reference evidence="14 15" key="1">
    <citation type="journal article" date="2018" name="Sci. Rep.">
        <title>Comparative analysis of the Pocillopora damicornis genome highlights role of immune system in coral evolution.</title>
        <authorList>
            <person name="Cunning R."/>
            <person name="Bay R.A."/>
            <person name="Gillette P."/>
            <person name="Baker A.C."/>
            <person name="Traylor-Knowles N."/>
        </authorList>
    </citation>
    <scope>NUCLEOTIDE SEQUENCE [LARGE SCALE GENOMIC DNA]</scope>
    <source>
        <strain evidence="14">RSMAS</strain>
        <tissue evidence="14">Whole animal</tissue>
    </source>
</reference>
<evidence type="ECO:0000256" key="11">
    <source>
        <dbReference type="ARBA" id="ARBA00030126"/>
    </source>
</evidence>
<comment type="function">
    <text evidence="12">Transposase-derived protein that may have nuclease activity. Does not have transposase activity.</text>
</comment>
<evidence type="ECO:0000256" key="2">
    <source>
        <dbReference type="ARBA" id="ARBA00004123"/>
    </source>
</evidence>
<keyword evidence="15" id="KW-1185">Reference proteome</keyword>
<evidence type="ECO:0000256" key="10">
    <source>
        <dbReference type="ARBA" id="ARBA00023242"/>
    </source>
</evidence>
<accession>A0A3M6UF12</accession>
<comment type="subcellular location">
    <subcellularLocation>
        <location evidence="3">Cytoplasm</location>
    </subcellularLocation>
    <subcellularLocation>
        <location evidence="2">Nucleus</location>
    </subcellularLocation>
</comment>
<evidence type="ECO:0000256" key="8">
    <source>
        <dbReference type="ARBA" id="ARBA00022723"/>
    </source>
</evidence>
<dbReference type="Proteomes" id="UP000275408">
    <property type="component" value="Unassembled WGS sequence"/>
</dbReference>
<proteinExistence type="inferred from homology"/>
<organism evidence="14 15">
    <name type="scientific">Pocillopora damicornis</name>
    <name type="common">Cauliflower coral</name>
    <name type="synonym">Millepora damicornis</name>
    <dbReference type="NCBI Taxonomy" id="46731"/>
    <lineage>
        <taxon>Eukaryota</taxon>
        <taxon>Metazoa</taxon>
        <taxon>Cnidaria</taxon>
        <taxon>Anthozoa</taxon>
        <taxon>Hexacorallia</taxon>
        <taxon>Scleractinia</taxon>
        <taxon>Astrocoeniina</taxon>
        <taxon>Pocilloporidae</taxon>
        <taxon>Pocillopora</taxon>
    </lineage>
</organism>
<protein>
    <recommendedName>
        <fullName evidence="5">Putative nuclease HARBI1</fullName>
    </recommendedName>
    <alternativeName>
        <fullName evidence="11">Harbinger transposase-derived nuclease</fullName>
    </alternativeName>
</protein>
<evidence type="ECO:0000313" key="14">
    <source>
        <dbReference type="EMBL" id="RMX52253.1"/>
    </source>
</evidence>
<gene>
    <name evidence="14" type="ORF">pdam_00007931</name>
</gene>
<dbReference type="GO" id="GO:0016787">
    <property type="term" value="F:hydrolase activity"/>
    <property type="evidence" value="ECO:0007669"/>
    <property type="project" value="UniProtKB-KW"/>
</dbReference>
<keyword evidence="10" id="KW-0539">Nucleus</keyword>
<dbReference type="PANTHER" id="PTHR22930:SF85">
    <property type="entry name" value="GH03217P-RELATED"/>
    <property type="match status" value="1"/>
</dbReference>
<keyword evidence="7" id="KW-0540">Nuclease</keyword>
<evidence type="ECO:0000313" key="15">
    <source>
        <dbReference type="Proteomes" id="UP000275408"/>
    </source>
</evidence>
<dbReference type="OrthoDB" id="5981246at2759"/>
<comment type="similarity">
    <text evidence="4">Belongs to the HARBI1 family.</text>
</comment>
<dbReference type="GO" id="GO:0004518">
    <property type="term" value="F:nuclease activity"/>
    <property type="evidence" value="ECO:0007669"/>
    <property type="project" value="UniProtKB-KW"/>
</dbReference>